<dbReference type="PANTHER" id="PTHR36842">
    <property type="entry name" value="PROTEIN TOLB HOMOLOG"/>
    <property type="match status" value="1"/>
</dbReference>
<evidence type="ECO:0000256" key="1">
    <source>
        <dbReference type="ARBA" id="ARBA00009820"/>
    </source>
</evidence>
<protein>
    <submittedName>
        <fullName evidence="3">Uncharacterized protein</fullName>
    </submittedName>
</protein>
<dbReference type="AlphaFoldDB" id="A0A0G0U3X2"/>
<dbReference type="InterPro" id="IPR011042">
    <property type="entry name" value="6-blade_b-propeller_TolB-like"/>
</dbReference>
<accession>A0A0G0U3X2</accession>
<dbReference type="Gene3D" id="2.120.10.30">
    <property type="entry name" value="TolB, C-terminal domain"/>
    <property type="match status" value="2"/>
</dbReference>
<feature type="region of interest" description="Disordered" evidence="2">
    <location>
        <begin position="32"/>
        <end position="56"/>
    </location>
</feature>
<dbReference type="SUPFAM" id="SSF69304">
    <property type="entry name" value="Tricorn protease N-terminal domain"/>
    <property type="match status" value="1"/>
</dbReference>
<dbReference type="EMBL" id="LCAB01000001">
    <property type="protein sequence ID" value="KKR83793.1"/>
    <property type="molecule type" value="Genomic_DNA"/>
</dbReference>
<dbReference type="Gene3D" id="2.140.10.30">
    <property type="entry name" value="Dipeptidylpeptidase IV, N-terminal domain"/>
    <property type="match status" value="1"/>
</dbReference>
<proteinExistence type="inferred from homology"/>
<name>A0A0G0U3X2_9BACT</name>
<comment type="similarity">
    <text evidence="1">Belongs to the TolB family.</text>
</comment>
<reference evidence="3 4" key="1">
    <citation type="journal article" date="2015" name="Nature">
        <title>rRNA introns, odd ribosomes, and small enigmatic genomes across a large radiation of phyla.</title>
        <authorList>
            <person name="Brown C.T."/>
            <person name="Hug L.A."/>
            <person name="Thomas B.C."/>
            <person name="Sharon I."/>
            <person name="Castelle C.J."/>
            <person name="Singh A."/>
            <person name="Wilkins M.J."/>
            <person name="Williams K.H."/>
            <person name="Banfield J.F."/>
        </authorList>
    </citation>
    <scope>NUCLEOTIDE SEQUENCE [LARGE SCALE GENOMIC DNA]</scope>
</reference>
<evidence type="ECO:0000256" key="2">
    <source>
        <dbReference type="SAM" id="MobiDB-lite"/>
    </source>
</evidence>
<feature type="compositionally biased region" description="Polar residues" evidence="2">
    <location>
        <begin position="42"/>
        <end position="56"/>
    </location>
</feature>
<evidence type="ECO:0000313" key="4">
    <source>
        <dbReference type="Proteomes" id="UP000034601"/>
    </source>
</evidence>
<sequence>MGLCDLEMDRRKFLYTLGVLGLSTVIGSCTSQPDKLPEGTAPTLQPRLTPTPGTALISTPETIPIVEREKGPAGKLLVFTNPETHYGHEYLEQNLEKVEEAAVVLTNSDGSEPRRITNSNLISLPAWSPSGDKFALQRYVRGPQFDSSDLWILDKLGNRLQRTGLVPSPAKLSWSPDGKLIIFSSRFYNSRLQRVFGWPPEQRTSWVDGIYLYDLQKDLTTRIIPSDAGFDHDPAISPDGSKIVFINHKYGGQFSILLAPLQPLTLDEKYPLSSKGKTHELANGLDSLLNASIRFQWTPDGKKIVYMLEQGSLKGSKNKVYVANVTKLPSPKPLEITIDCPSYVKNDPFPASGKPGSTPITENFHILDSMDLSTDGKKIVVSCPGSLFFTDIDGKERKTIKLPKALSGPLDNIRWLSGNNRLAFVHEDQYYYINADGSGLMQVAFDFMKRTTEKPIPLGVLISTGR</sequence>
<dbReference type="Pfam" id="PF07676">
    <property type="entry name" value="PD40"/>
    <property type="match status" value="3"/>
</dbReference>
<gene>
    <name evidence="3" type="ORF">UU29_C0001G0013</name>
</gene>
<dbReference type="InterPro" id="IPR011659">
    <property type="entry name" value="WD40"/>
</dbReference>
<evidence type="ECO:0000313" key="3">
    <source>
        <dbReference type="EMBL" id="KKR83793.1"/>
    </source>
</evidence>
<dbReference type="PATRIC" id="fig|1618424.3.peg.12"/>
<dbReference type="Proteomes" id="UP000034601">
    <property type="component" value="Unassembled WGS sequence"/>
</dbReference>
<comment type="caution">
    <text evidence="3">The sequence shown here is derived from an EMBL/GenBank/DDBJ whole genome shotgun (WGS) entry which is preliminary data.</text>
</comment>
<organism evidence="3 4">
    <name type="scientific">Candidatus Daviesbacteria bacterium GW2011_GWA2_40_9</name>
    <dbReference type="NCBI Taxonomy" id="1618424"/>
    <lineage>
        <taxon>Bacteria</taxon>
        <taxon>Candidatus Daviesiibacteriota</taxon>
    </lineage>
</organism>